<evidence type="ECO:0000256" key="6">
    <source>
        <dbReference type="RuleBase" id="RU368036"/>
    </source>
</evidence>
<evidence type="ECO:0000256" key="2">
    <source>
        <dbReference type="ARBA" id="ARBA00001089"/>
    </source>
</evidence>
<name>A0AA37QIF9_9BACT</name>
<accession>A0AA37QIF9</accession>
<feature type="active site" description="Nucleophile" evidence="4">
    <location>
        <position position="377"/>
    </location>
</feature>
<dbReference type="EMBL" id="BRXS01000004">
    <property type="protein sequence ID" value="GLC26393.1"/>
    <property type="molecule type" value="Genomic_DNA"/>
</dbReference>
<proteinExistence type="inferred from homology"/>
<comment type="catalytic activity">
    <reaction evidence="1 6">
        <text>an S-substituted glutathione + H2O = an S-substituted L-cysteinylglycine + L-glutamate</text>
        <dbReference type="Rhea" id="RHEA:59468"/>
        <dbReference type="ChEBI" id="CHEBI:15377"/>
        <dbReference type="ChEBI" id="CHEBI:29985"/>
        <dbReference type="ChEBI" id="CHEBI:90779"/>
        <dbReference type="ChEBI" id="CHEBI:143103"/>
        <dbReference type="EC" id="3.4.19.13"/>
    </reaction>
</comment>
<dbReference type="EC" id="3.4.19.13" evidence="6"/>
<feature type="binding site" evidence="5">
    <location>
        <position position="464"/>
    </location>
    <ligand>
        <name>L-glutamate</name>
        <dbReference type="ChEBI" id="CHEBI:29985"/>
    </ligand>
</feature>
<evidence type="ECO:0000256" key="7">
    <source>
        <dbReference type="SAM" id="SignalP"/>
    </source>
</evidence>
<reference evidence="8" key="1">
    <citation type="submission" date="2022-08" db="EMBL/GenBank/DDBJ databases">
        <title>Draft genome sequencing of Roseisolibacter agri AW1220.</title>
        <authorList>
            <person name="Tobiishi Y."/>
            <person name="Tonouchi A."/>
        </authorList>
    </citation>
    <scope>NUCLEOTIDE SEQUENCE</scope>
    <source>
        <strain evidence="8">AW1220</strain>
    </source>
</reference>
<evidence type="ECO:0000256" key="4">
    <source>
        <dbReference type="PIRSR" id="PIRSR600101-1"/>
    </source>
</evidence>
<dbReference type="Pfam" id="PF01019">
    <property type="entry name" value="G_glu_transpept"/>
    <property type="match status" value="1"/>
</dbReference>
<dbReference type="Gene3D" id="1.10.246.130">
    <property type="match status" value="1"/>
</dbReference>
<comment type="PTM">
    <text evidence="6">Cleaved by autocatalysis into a large and a small subunit.</text>
</comment>
<comment type="catalytic activity">
    <reaction evidence="2 6">
        <text>glutathione + H2O = L-cysteinylglycine + L-glutamate</text>
        <dbReference type="Rhea" id="RHEA:28807"/>
        <dbReference type="ChEBI" id="CHEBI:15377"/>
        <dbReference type="ChEBI" id="CHEBI:29985"/>
        <dbReference type="ChEBI" id="CHEBI:57925"/>
        <dbReference type="ChEBI" id="CHEBI:61694"/>
        <dbReference type="EC" id="3.4.19.13"/>
    </reaction>
</comment>
<dbReference type="EC" id="2.3.2.2" evidence="6"/>
<dbReference type="GO" id="GO:0006751">
    <property type="term" value="P:glutathione catabolic process"/>
    <property type="evidence" value="ECO:0007669"/>
    <property type="project" value="UniProtKB-UniRule"/>
</dbReference>
<gene>
    <name evidence="8" type="ORF">rosag_29060</name>
</gene>
<dbReference type="GO" id="GO:0036374">
    <property type="term" value="F:glutathione hydrolase activity"/>
    <property type="evidence" value="ECO:0007669"/>
    <property type="project" value="UniProtKB-UniRule"/>
</dbReference>
<comment type="caution">
    <text evidence="8">The sequence shown here is derived from an EMBL/GenBank/DDBJ whole genome shotgun (WGS) entry which is preliminary data.</text>
</comment>
<comment type="subunit">
    <text evidence="6">This enzyme consists of two polypeptide chains, which are synthesized in precursor form from a single polypeptide.</text>
</comment>
<dbReference type="InterPro" id="IPR043138">
    <property type="entry name" value="GGT_lsub"/>
</dbReference>
<dbReference type="AlphaFoldDB" id="A0AA37QIF9"/>
<evidence type="ECO:0000256" key="5">
    <source>
        <dbReference type="PIRSR" id="PIRSR600101-2"/>
    </source>
</evidence>
<dbReference type="InterPro" id="IPR043137">
    <property type="entry name" value="GGT_ssub_C"/>
</dbReference>
<keyword evidence="9" id="KW-1185">Reference proteome</keyword>
<keyword evidence="6" id="KW-0865">Zymogen</keyword>
<feature type="chain" id="PRO_5041334946" description="Glutathione hydrolase proenzyme" evidence="7">
    <location>
        <begin position="23"/>
        <end position="559"/>
    </location>
</feature>
<comment type="similarity">
    <text evidence="6">Belongs to the gamma-glutamyltransferase family.</text>
</comment>
<keyword evidence="6" id="KW-0808">Transferase</keyword>
<dbReference type="Gene3D" id="3.60.20.40">
    <property type="match status" value="1"/>
</dbReference>
<dbReference type="InterPro" id="IPR029055">
    <property type="entry name" value="Ntn_hydrolases_N"/>
</dbReference>
<dbReference type="SUPFAM" id="SSF56235">
    <property type="entry name" value="N-terminal nucleophile aminohydrolases (Ntn hydrolases)"/>
    <property type="match status" value="1"/>
</dbReference>
<evidence type="ECO:0000313" key="8">
    <source>
        <dbReference type="EMBL" id="GLC26393.1"/>
    </source>
</evidence>
<keyword evidence="6" id="KW-0378">Hydrolase</keyword>
<dbReference type="PRINTS" id="PR01210">
    <property type="entry name" value="GGTRANSPTASE"/>
</dbReference>
<evidence type="ECO:0000313" key="9">
    <source>
        <dbReference type="Proteomes" id="UP001161325"/>
    </source>
</evidence>
<feature type="signal peptide" evidence="7">
    <location>
        <begin position="1"/>
        <end position="22"/>
    </location>
</feature>
<sequence length="559" mass="59490">MSRTILRAVAAALLSLASVAVAPLPAQRPTSMAGRSTVYAPSAAIATSQPLASAAGLEVLRRGGNAVDAAVAAAAVLSVTEPHMTGIGGDMFAIVWLARERKLVAINASGRAGSLMTRETLQARGFRAGSQQGVMSVTVPGALAGWDLLLRTHGRRTLAQVLQPAITYARDGFPVSPIIAAQWANETAFLQRDSAAAATFLPGGRAPKAGEWFRNPDYARTLQAIADSGIGTFYGGALGRRIVARLAALGGFVTLEDLRRNAPSWVTPISVPFRGHRVWELPPNNQGIAALEMLRILEAYDLAAMGHNSPAYLHHLIEAKKLAYADLDRFVGDADHLAMPAEQLLTDAFVAERRRHLDPARAREQVDPGPLRTKSETIYLAVADAEGNMVSFINSNYDYFGSGIVVPGTGFALHNRGAGFTLTLGLPNTVAPGKRPFHTLIPGFVTRTVNGREEPYMSFGLMGGGVQAQGHVQFLLNHFVFGMDLQAAIDAPRFRHYDGLRVALEPPFTDGVRAALTAMGHVLIEQPTIAFGGAQAIVRLPRGFAAGSDPRKDGMAVGY</sequence>
<dbReference type="PANTHER" id="PTHR43881">
    <property type="entry name" value="GAMMA-GLUTAMYLTRANSPEPTIDASE (AFU_ORTHOLOGUE AFUA_4G13580)"/>
    <property type="match status" value="1"/>
</dbReference>
<keyword evidence="7" id="KW-0732">Signal</keyword>
<comment type="pathway">
    <text evidence="6">Sulfur metabolism; glutathione metabolism.</text>
</comment>
<dbReference type="InterPro" id="IPR000101">
    <property type="entry name" value="GGT_peptidase"/>
</dbReference>
<dbReference type="InterPro" id="IPR052896">
    <property type="entry name" value="GGT-like_enzyme"/>
</dbReference>
<evidence type="ECO:0000256" key="1">
    <source>
        <dbReference type="ARBA" id="ARBA00001049"/>
    </source>
</evidence>
<dbReference type="PANTHER" id="PTHR43881:SF1">
    <property type="entry name" value="GAMMA-GLUTAMYLTRANSPEPTIDASE (AFU_ORTHOLOGUE AFUA_4G13580)"/>
    <property type="match status" value="1"/>
</dbReference>
<protein>
    <recommendedName>
        <fullName evidence="6">Glutathione hydrolase proenzyme</fullName>
        <ecNumber evidence="6">2.3.2.2</ecNumber>
        <ecNumber evidence="6">3.4.19.13</ecNumber>
    </recommendedName>
    <component>
        <recommendedName>
            <fullName evidence="6">Glutathione hydrolase large chain</fullName>
        </recommendedName>
    </component>
    <component>
        <recommendedName>
            <fullName evidence="6">Glutathione hydrolase small chain</fullName>
        </recommendedName>
    </component>
</protein>
<organism evidence="8 9">
    <name type="scientific">Roseisolibacter agri</name>
    <dbReference type="NCBI Taxonomy" id="2014610"/>
    <lineage>
        <taxon>Bacteria</taxon>
        <taxon>Pseudomonadati</taxon>
        <taxon>Gemmatimonadota</taxon>
        <taxon>Gemmatimonadia</taxon>
        <taxon>Gemmatimonadales</taxon>
        <taxon>Gemmatimonadaceae</taxon>
        <taxon>Roseisolibacter</taxon>
    </lineage>
</organism>
<dbReference type="RefSeq" id="WP_284350846.1">
    <property type="nucleotide sequence ID" value="NZ_BRXS01000004.1"/>
</dbReference>
<dbReference type="GO" id="GO:0103068">
    <property type="term" value="F:leukotriene C4 gamma-glutamyl transferase activity"/>
    <property type="evidence" value="ECO:0007669"/>
    <property type="project" value="UniProtKB-EC"/>
</dbReference>
<comment type="catalytic activity">
    <reaction evidence="3 6">
        <text>an N-terminal (5-L-glutamyl)-[peptide] + an alpha-amino acid = 5-L-glutamyl amino acid + an N-terminal L-alpha-aminoacyl-[peptide]</text>
        <dbReference type="Rhea" id="RHEA:23904"/>
        <dbReference type="Rhea" id="RHEA-COMP:9780"/>
        <dbReference type="Rhea" id="RHEA-COMP:9795"/>
        <dbReference type="ChEBI" id="CHEBI:77644"/>
        <dbReference type="ChEBI" id="CHEBI:78597"/>
        <dbReference type="ChEBI" id="CHEBI:78599"/>
        <dbReference type="ChEBI" id="CHEBI:78608"/>
        <dbReference type="EC" id="2.3.2.2"/>
    </reaction>
</comment>
<dbReference type="NCBIfam" id="TIGR00066">
    <property type="entry name" value="g_glut_trans"/>
    <property type="match status" value="1"/>
</dbReference>
<evidence type="ECO:0000256" key="3">
    <source>
        <dbReference type="ARBA" id="ARBA00047417"/>
    </source>
</evidence>
<keyword evidence="6" id="KW-0012">Acyltransferase</keyword>
<keyword evidence="6" id="KW-0317">Glutathione biosynthesis</keyword>
<dbReference type="GO" id="GO:0006750">
    <property type="term" value="P:glutathione biosynthetic process"/>
    <property type="evidence" value="ECO:0007669"/>
    <property type="project" value="UniProtKB-KW"/>
</dbReference>
<dbReference type="Proteomes" id="UP001161325">
    <property type="component" value="Unassembled WGS sequence"/>
</dbReference>